<evidence type="ECO:0000256" key="8">
    <source>
        <dbReference type="PIRNR" id="PIRNR006431"/>
    </source>
</evidence>
<keyword evidence="5 8" id="KW-0963">Cytoplasm</keyword>
<dbReference type="RefSeq" id="WP_104431583.1">
    <property type="nucleotide sequence ID" value="NZ_PTJD01000002.1"/>
</dbReference>
<dbReference type="PRINTS" id="PR00793">
    <property type="entry name" value="PROAMNOPTASE"/>
</dbReference>
<dbReference type="InterPro" id="IPR029058">
    <property type="entry name" value="AB_hydrolase_fold"/>
</dbReference>
<dbReference type="EMBL" id="PTJD01000002">
    <property type="protein sequence ID" value="PPK98168.1"/>
    <property type="molecule type" value="Genomic_DNA"/>
</dbReference>
<dbReference type="NCBIfam" id="TIGR01249">
    <property type="entry name" value="pro_imino_pep_1"/>
    <property type="match status" value="1"/>
</dbReference>
<sequence length="317" mass="34089">MRFPVSQPCETGRLPVGDGHVLHWEQHGNPRGRPALALHGGPGSGAGPWMTTLFDPGAHRLVLHDQRGCGRSTPHAGEPGVDLSTNTTWHLVADVERLREHLGIDRWLVYGGSWGSTLALAYAQTHPERVEQLVLGPVTLTRHADVEWLSRGAGAFLPRQWEALRDHLPPQERDGDLTAAYARLLADPATAEAAARAWCEWEEALVAHESGGRRNPRYDDPRFRLGFARLVTHYFSHAAWLADGELLAGAAALRGIPGVLVHGTLDLAGPLEAAWRLHRAWPGSELVVVDTAGHTSAGIGDAVAAAITRFAAGGGPP</sequence>
<evidence type="ECO:0000256" key="5">
    <source>
        <dbReference type="ARBA" id="ARBA00022490"/>
    </source>
</evidence>
<comment type="caution">
    <text evidence="12">The sequence shown here is derived from an EMBL/GenBank/DDBJ whole genome shotgun (WGS) entry which is preliminary data.</text>
</comment>
<name>A0A2S6IVD5_9ACTN</name>
<dbReference type="GO" id="GO:0006508">
    <property type="term" value="P:proteolysis"/>
    <property type="evidence" value="ECO:0007669"/>
    <property type="project" value="UniProtKB-KW"/>
</dbReference>
<evidence type="ECO:0000313" key="13">
    <source>
        <dbReference type="Proteomes" id="UP000239485"/>
    </source>
</evidence>
<dbReference type="OrthoDB" id="9796770at2"/>
<dbReference type="Pfam" id="PF00561">
    <property type="entry name" value="Abhydrolase_1"/>
    <property type="match status" value="1"/>
</dbReference>
<feature type="domain" description="AB hydrolase-1" evidence="11">
    <location>
        <begin position="38"/>
        <end position="295"/>
    </location>
</feature>
<evidence type="ECO:0000256" key="3">
    <source>
        <dbReference type="ARBA" id="ARBA00010088"/>
    </source>
</evidence>
<evidence type="ECO:0000259" key="11">
    <source>
        <dbReference type="Pfam" id="PF00561"/>
    </source>
</evidence>
<protein>
    <recommendedName>
        <fullName evidence="8 10">Proline iminopeptidase</fullName>
        <shortName evidence="8">PIP</shortName>
        <ecNumber evidence="8 10">3.4.11.5</ecNumber>
    </recommendedName>
    <alternativeName>
        <fullName evidence="8">Prolyl aminopeptidase</fullName>
    </alternativeName>
</protein>
<dbReference type="InterPro" id="IPR005944">
    <property type="entry name" value="Pro_iminopeptidase"/>
</dbReference>
<dbReference type="Proteomes" id="UP000239485">
    <property type="component" value="Unassembled WGS sequence"/>
</dbReference>
<comment type="subcellular location">
    <subcellularLocation>
        <location evidence="2 8">Cytoplasm</location>
    </subcellularLocation>
</comment>
<dbReference type="PIRSF" id="PIRSF006431">
    <property type="entry name" value="Pept_S33"/>
    <property type="match status" value="1"/>
</dbReference>
<evidence type="ECO:0000256" key="7">
    <source>
        <dbReference type="ARBA" id="ARBA00022801"/>
    </source>
</evidence>
<comment type="similarity">
    <text evidence="3 8 10">Belongs to the peptidase S33 family.</text>
</comment>
<proteinExistence type="inferred from homology"/>
<evidence type="ECO:0000256" key="9">
    <source>
        <dbReference type="PIRSR" id="PIRSR006431-1"/>
    </source>
</evidence>
<keyword evidence="6 8" id="KW-0645">Protease</keyword>
<keyword evidence="13" id="KW-1185">Reference proteome</keyword>
<dbReference type="InterPro" id="IPR000073">
    <property type="entry name" value="AB_hydrolase_1"/>
</dbReference>
<keyword evidence="7 8" id="KW-0378">Hydrolase</keyword>
<dbReference type="AlphaFoldDB" id="A0A2S6IVD5"/>
<feature type="active site" evidence="9">
    <location>
        <position position="266"/>
    </location>
</feature>
<evidence type="ECO:0000256" key="6">
    <source>
        <dbReference type="ARBA" id="ARBA00022670"/>
    </source>
</evidence>
<accession>A0A2S6IVD5</accession>
<dbReference type="EC" id="3.4.11.5" evidence="8 10"/>
<comment type="catalytic activity">
    <reaction evidence="1 8 10">
        <text>Release of N-terminal proline from a peptide.</text>
        <dbReference type="EC" id="3.4.11.5"/>
    </reaction>
</comment>
<feature type="active site" description="Proton donor" evidence="9">
    <location>
        <position position="294"/>
    </location>
</feature>
<gene>
    <name evidence="12" type="ORF">CLV92_102321</name>
</gene>
<reference evidence="12 13" key="1">
    <citation type="submission" date="2018-02" db="EMBL/GenBank/DDBJ databases">
        <title>Genomic Encyclopedia of Archaeal and Bacterial Type Strains, Phase II (KMG-II): from individual species to whole genera.</title>
        <authorList>
            <person name="Goeker M."/>
        </authorList>
    </citation>
    <scope>NUCLEOTIDE SEQUENCE [LARGE SCALE GENOMIC DNA]</scope>
    <source>
        <strain evidence="12 13">DSM 22857</strain>
    </source>
</reference>
<dbReference type="PRINTS" id="PR00111">
    <property type="entry name" value="ABHYDROLASE"/>
</dbReference>
<dbReference type="PANTHER" id="PTHR43722:SF1">
    <property type="entry name" value="PROLINE IMINOPEPTIDASE"/>
    <property type="match status" value="1"/>
</dbReference>
<evidence type="ECO:0000256" key="10">
    <source>
        <dbReference type="RuleBase" id="RU003421"/>
    </source>
</evidence>
<evidence type="ECO:0000256" key="4">
    <source>
        <dbReference type="ARBA" id="ARBA00022438"/>
    </source>
</evidence>
<evidence type="ECO:0000256" key="2">
    <source>
        <dbReference type="ARBA" id="ARBA00004496"/>
    </source>
</evidence>
<dbReference type="Gene3D" id="3.40.50.1820">
    <property type="entry name" value="alpha/beta hydrolase"/>
    <property type="match status" value="1"/>
</dbReference>
<evidence type="ECO:0000256" key="1">
    <source>
        <dbReference type="ARBA" id="ARBA00001585"/>
    </source>
</evidence>
<evidence type="ECO:0000313" key="12">
    <source>
        <dbReference type="EMBL" id="PPK98168.1"/>
    </source>
</evidence>
<keyword evidence="4 8" id="KW-0031">Aminopeptidase</keyword>
<dbReference type="PANTHER" id="PTHR43722">
    <property type="entry name" value="PROLINE IMINOPEPTIDASE"/>
    <property type="match status" value="1"/>
</dbReference>
<dbReference type="GO" id="GO:0005737">
    <property type="term" value="C:cytoplasm"/>
    <property type="evidence" value="ECO:0007669"/>
    <property type="project" value="UniProtKB-SubCell"/>
</dbReference>
<organism evidence="12 13">
    <name type="scientific">Kineococcus xinjiangensis</name>
    <dbReference type="NCBI Taxonomy" id="512762"/>
    <lineage>
        <taxon>Bacteria</taxon>
        <taxon>Bacillati</taxon>
        <taxon>Actinomycetota</taxon>
        <taxon>Actinomycetes</taxon>
        <taxon>Kineosporiales</taxon>
        <taxon>Kineosporiaceae</taxon>
        <taxon>Kineococcus</taxon>
    </lineage>
</organism>
<dbReference type="GO" id="GO:0004177">
    <property type="term" value="F:aminopeptidase activity"/>
    <property type="evidence" value="ECO:0007669"/>
    <property type="project" value="UniProtKB-UniRule"/>
</dbReference>
<dbReference type="SUPFAM" id="SSF53474">
    <property type="entry name" value="alpha/beta-Hydrolases"/>
    <property type="match status" value="1"/>
</dbReference>
<feature type="active site" description="Nucleophile" evidence="9">
    <location>
        <position position="113"/>
    </location>
</feature>
<dbReference type="InterPro" id="IPR002410">
    <property type="entry name" value="Peptidase_S33"/>
</dbReference>